<dbReference type="GO" id="GO:0005886">
    <property type="term" value="C:plasma membrane"/>
    <property type="evidence" value="ECO:0007669"/>
    <property type="project" value="UniProtKB-SubCell"/>
</dbReference>
<evidence type="ECO:0000313" key="11">
    <source>
        <dbReference type="EMBL" id="KAA8908684.1"/>
    </source>
</evidence>
<dbReference type="Pfam" id="PF20398">
    <property type="entry name" value="DUF6691"/>
    <property type="match status" value="1"/>
</dbReference>
<feature type="signal peptide" evidence="9">
    <location>
        <begin position="1"/>
        <end position="19"/>
    </location>
</feature>
<dbReference type="EMBL" id="VXIS01000066">
    <property type="protein sequence ID" value="KAA8908684.1"/>
    <property type="molecule type" value="Genomic_DNA"/>
</dbReference>
<comment type="subcellular location">
    <subcellularLocation>
        <location evidence="1">Cell inner membrane</location>
        <topology evidence="1">Multi-pass membrane protein</topology>
    </subcellularLocation>
</comment>
<dbReference type="OrthoDB" id="10254418at2759"/>
<dbReference type="Pfam" id="PF04143">
    <property type="entry name" value="Sulf_transp"/>
    <property type="match status" value="1"/>
</dbReference>
<feature type="chain" id="PRO_5036370614" evidence="9">
    <location>
        <begin position="20"/>
        <end position="302"/>
    </location>
</feature>
<dbReference type="EMBL" id="VXIS01000066">
    <property type="protein sequence ID" value="KAA8908675.1"/>
    <property type="molecule type" value="Genomic_DNA"/>
</dbReference>
<keyword evidence="5 8" id="KW-0812">Transmembrane</keyword>
<dbReference type="InParanoid" id="A0A5J5F0S2"/>
<evidence type="ECO:0000256" key="6">
    <source>
        <dbReference type="ARBA" id="ARBA00022989"/>
    </source>
</evidence>
<evidence type="ECO:0000256" key="7">
    <source>
        <dbReference type="ARBA" id="ARBA00023136"/>
    </source>
</evidence>
<protein>
    <submittedName>
        <fullName evidence="10">YeeE/YedE family integral membrane protein</fullName>
    </submittedName>
</protein>
<keyword evidence="6 8" id="KW-1133">Transmembrane helix</keyword>
<gene>
    <name evidence="10" type="ORF">FN846DRAFT_655889</name>
    <name evidence="11" type="ORF">FN846DRAFT_656011</name>
</gene>
<sequence>MFTPVTTTLGAVLLHLSTSTLLTTNSQVLGCSSLLGSIISPSSTTTPTLLGLAVASMVPIYPTTYPATSLPVLATAGALVGFGTAWANGCTSGHMLLGIPRGSIRSLAATATFFSTAVLTAALSGSPPACTDGACYTPSYPLATAGVVAVIISAIGAWVILQLPRTETSQIIARVYSGFVFGLGLIVSGMAAPAKPLGFMSVMDLQRFDPSLVFVAVVGMGGNAVAWWKRRQEGPLLKEGGWEMPGGEVNWRLIVGSAIFGVGWGLQGVCPGTGVIAAFRNGRGGLAWMAAFLTGRLLAGLI</sequence>
<keyword evidence="4" id="KW-0997">Cell inner membrane</keyword>
<evidence type="ECO:0000256" key="4">
    <source>
        <dbReference type="ARBA" id="ARBA00022519"/>
    </source>
</evidence>
<evidence type="ECO:0000313" key="12">
    <source>
        <dbReference type="Proteomes" id="UP000326924"/>
    </source>
</evidence>
<evidence type="ECO:0000256" key="8">
    <source>
        <dbReference type="SAM" id="Phobius"/>
    </source>
</evidence>
<keyword evidence="3" id="KW-1003">Cell membrane</keyword>
<dbReference type="PANTHER" id="PTHR30574">
    <property type="entry name" value="INNER MEMBRANE PROTEIN YEDE"/>
    <property type="match status" value="1"/>
</dbReference>
<dbReference type="Proteomes" id="UP000326924">
    <property type="component" value="Unassembled WGS sequence"/>
</dbReference>
<organism evidence="10 12">
    <name type="scientific">Sphaerosporella brunnea</name>
    <dbReference type="NCBI Taxonomy" id="1250544"/>
    <lineage>
        <taxon>Eukaryota</taxon>
        <taxon>Fungi</taxon>
        <taxon>Dikarya</taxon>
        <taxon>Ascomycota</taxon>
        <taxon>Pezizomycotina</taxon>
        <taxon>Pezizomycetes</taxon>
        <taxon>Pezizales</taxon>
        <taxon>Pyronemataceae</taxon>
        <taxon>Sphaerosporella</taxon>
    </lineage>
</organism>
<evidence type="ECO:0000256" key="2">
    <source>
        <dbReference type="ARBA" id="ARBA00022448"/>
    </source>
</evidence>
<feature type="transmembrane region" description="Helical" evidence="8">
    <location>
        <begin position="211"/>
        <end position="228"/>
    </location>
</feature>
<keyword evidence="9" id="KW-0732">Signal</keyword>
<keyword evidence="2" id="KW-0813">Transport</keyword>
<dbReference type="PANTHER" id="PTHR30574:SF1">
    <property type="entry name" value="SULPHUR TRANSPORT DOMAIN-CONTAINING PROTEIN"/>
    <property type="match status" value="1"/>
</dbReference>
<proteinExistence type="predicted"/>
<evidence type="ECO:0000256" key="5">
    <source>
        <dbReference type="ARBA" id="ARBA00022692"/>
    </source>
</evidence>
<accession>A0A5J5F0S2</accession>
<dbReference type="AlphaFoldDB" id="A0A5J5F0S2"/>
<evidence type="ECO:0000256" key="9">
    <source>
        <dbReference type="SAM" id="SignalP"/>
    </source>
</evidence>
<evidence type="ECO:0000256" key="3">
    <source>
        <dbReference type="ARBA" id="ARBA00022475"/>
    </source>
</evidence>
<dbReference type="InterPro" id="IPR046513">
    <property type="entry name" value="DUF6691"/>
</dbReference>
<evidence type="ECO:0000313" key="10">
    <source>
        <dbReference type="EMBL" id="KAA8908675.1"/>
    </source>
</evidence>
<feature type="transmembrane region" description="Helical" evidence="8">
    <location>
        <begin position="140"/>
        <end position="161"/>
    </location>
</feature>
<keyword evidence="7 8" id="KW-0472">Membrane</keyword>
<evidence type="ECO:0000256" key="1">
    <source>
        <dbReference type="ARBA" id="ARBA00004429"/>
    </source>
</evidence>
<name>A0A5J5F0S2_9PEZI</name>
<feature type="transmembrane region" description="Helical" evidence="8">
    <location>
        <begin position="173"/>
        <end position="191"/>
    </location>
</feature>
<reference evidence="10 12" key="1">
    <citation type="submission" date="2019-09" db="EMBL/GenBank/DDBJ databases">
        <title>Draft genome of the ectomycorrhizal ascomycete Sphaerosporella brunnea.</title>
        <authorList>
            <consortium name="DOE Joint Genome Institute"/>
            <person name="Benucci G.M."/>
            <person name="Marozzi G."/>
            <person name="Antonielli L."/>
            <person name="Sanchez S."/>
            <person name="Marco P."/>
            <person name="Wang X."/>
            <person name="Falini L.B."/>
            <person name="Barry K."/>
            <person name="Haridas S."/>
            <person name="Lipzen A."/>
            <person name="Labutti K."/>
            <person name="Grigoriev I.V."/>
            <person name="Murat C."/>
            <person name="Martin F."/>
            <person name="Albertini E."/>
            <person name="Donnini D."/>
            <person name="Bonito G."/>
        </authorList>
    </citation>
    <scope>NUCLEOTIDE SEQUENCE [LARGE SCALE GENOMIC DNA]</scope>
    <source>
        <strain evidence="10 12">Sb_GMNB300</strain>
    </source>
</reference>
<comment type="caution">
    <text evidence="10">The sequence shown here is derived from an EMBL/GenBank/DDBJ whole genome shotgun (WGS) entry which is preliminary data.</text>
</comment>
<keyword evidence="12" id="KW-1185">Reference proteome</keyword>
<dbReference type="InterPro" id="IPR007272">
    <property type="entry name" value="Sulf_transp_TsuA/YedE"/>
</dbReference>